<dbReference type="Proteomes" id="UP001472677">
    <property type="component" value="Unassembled WGS sequence"/>
</dbReference>
<sequence>MGAVSSVGVRDKRDCHSAVRAYVKVKKTIVPCKFKAIMDGPELRNKCIRKINVVTIARDLRIDRVAKKFTN</sequence>
<comment type="caution">
    <text evidence="1">The sequence shown here is derived from an EMBL/GenBank/DDBJ whole genome shotgun (WGS) entry which is preliminary data.</text>
</comment>
<protein>
    <submittedName>
        <fullName evidence="1">Uncharacterized protein</fullName>
    </submittedName>
</protein>
<keyword evidence="2" id="KW-1185">Reference proteome</keyword>
<name>A0ABR2E5M7_9ROSI</name>
<evidence type="ECO:0000313" key="1">
    <source>
        <dbReference type="EMBL" id="KAK8551875.1"/>
    </source>
</evidence>
<evidence type="ECO:0000313" key="2">
    <source>
        <dbReference type="Proteomes" id="UP001472677"/>
    </source>
</evidence>
<accession>A0ABR2E5M7</accession>
<reference evidence="1 2" key="1">
    <citation type="journal article" date="2024" name="G3 (Bethesda)">
        <title>Genome assembly of Hibiscus sabdariffa L. provides insights into metabolisms of medicinal natural products.</title>
        <authorList>
            <person name="Kim T."/>
        </authorList>
    </citation>
    <scope>NUCLEOTIDE SEQUENCE [LARGE SCALE GENOMIC DNA]</scope>
    <source>
        <strain evidence="1">TK-2024</strain>
        <tissue evidence="1">Old leaves</tissue>
    </source>
</reference>
<dbReference type="EMBL" id="JBBPBM010000020">
    <property type="protein sequence ID" value="KAK8551875.1"/>
    <property type="molecule type" value="Genomic_DNA"/>
</dbReference>
<proteinExistence type="predicted"/>
<organism evidence="1 2">
    <name type="scientific">Hibiscus sabdariffa</name>
    <name type="common">roselle</name>
    <dbReference type="NCBI Taxonomy" id="183260"/>
    <lineage>
        <taxon>Eukaryota</taxon>
        <taxon>Viridiplantae</taxon>
        <taxon>Streptophyta</taxon>
        <taxon>Embryophyta</taxon>
        <taxon>Tracheophyta</taxon>
        <taxon>Spermatophyta</taxon>
        <taxon>Magnoliopsida</taxon>
        <taxon>eudicotyledons</taxon>
        <taxon>Gunneridae</taxon>
        <taxon>Pentapetalae</taxon>
        <taxon>rosids</taxon>
        <taxon>malvids</taxon>
        <taxon>Malvales</taxon>
        <taxon>Malvaceae</taxon>
        <taxon>Malvoideae</taxon>
        <taxon>Hibiscus</taxon>
    </lineage>
</organism>
<gene>
    <name evidence="1" type="ORF">V6N12_040495</name>
</gene>